<evidence type="ECO:0000256" key="1">
    <source>
        <dbReference type="ARBA" id="ARBA00004123"/>
    </source>
</evidence>
<evidence type="ECO:0000256" key="6">
    <source>
        <dbReference type="ARBA" id="ARBA00022490"/>
    </source>
</evidence>
<keyword evidence="6" id="KW-0963">Cytoplasm</keyword>
<dbReference type="AlphaFoldDB" id="A5DKF7"/>
<dbReference type="GO" id="GO:0005874">
    <property type="term" value="C:microtubule"/>
    <property type="evidence" value="ECO:0007669"/>
    <property type="project" value="UniProtKB-KW"/>
</dbReference>
<dbReference type="InParanoid" id="A5DKF7"/>
<evidence type="ECO:0000256" key="9">
    <source>
        <dbReference type="ARBA" id="ARBA00022776"/>
    </source>
</evidence>
<dbReference type="GO" id="GO:0007059">
    <property type="term" value="P:chromosome segregation"/>
    <property type="evidence" value="ECO:0007669"/>
    <property type="project" value="UniProtKB-KW"/>
</dbReference>
<keyword evidence="5" id="KW-0158">Chromosome</keyword>
<keyword evidence="21" id="KW-1185">Reference proteome</keyword>
<dbReference type="PANTHER" id="PTHR28216">
    <property type="entry name" value="DASH COMPLEX SUBUNIT DUO1"/>
    <property type="match status" value="1"/>
</dbReference>
<evidence type="ECO:0000256" key="18">
    <source>
        <dbReference type="ARBA" id="ARBA00044358"/>
    </source>
</evidence>
<keyword evidence="11" id="KW-0995">Kinetochore</keyword>
<evidence type="ECO:0000256" key="19">
    <source>
        <dbReference type="SAM" id="MobiDB-lite"/>
    </source>
</evidence>
<evidence type="ECO:0000256" key="14">
    <source>
        <dbReference type="ARBA" id="ARBA00023242"/>
    </source>
</evidence>
<protein>
    <recommendedName>
        <fullName evidence="17">DASH complex subunit DUO1</fullName>
    </recommendedName>
    <alternativeName>
        <fullName evidence="18">Outer kinetochore protein DUO1</fullName>
    </alternativeName>
</protein>
<accession>A5DKF7</accession>
<keyword evidence="7" id="KW-0132">Cell division</keyword>
<dbReference type="STRING" id="294746.A5DKF7"/>
<dbReference type="Proteomes" id="UP000001997">
    <property type="component" value="Unassembled WGS sequence"/>
</dbReference>
<dbReference type="GeneID" id="5126358"/>
<feature type="compositionally biased region" description="Basic residues" evidence="19">
    <location>
        <begin position="117"/>
        <end position="128"/>
    </location>
</feature>
<dbReference type="OMA" id="QNIAITH"/>
<evidence type="ECO:0000256" key="13">
    <source>
        <dbReference type="ARBA" id="ARBA00023212"/>
    </source>
</evidence>
<keyword evidence="16" id="KW-0137">Centromere</keyword>
<dbReference type="KEGG" id="pgu:PGUG_03758"/>
<organism evidence="20 21">
    <name type="scientific">Meyerozyma guilliermondii (strain ATCC 6260 / CBS 566 / DSM 6381 / JCM 1539 / NBRC 10279 / NRRL Y-324)</name>
    <name type="common">Yeast</name>
    <name type="synonym">Candida guilliermondii</name>
    <dbReference type="NCBI Taxonomy" id="294746"/>
    <lineage>
        <taxon>Eukaryota</taxon>
        <taxon>Fungi</taxon>
        <taxon>Dikarya</taxon>
        <taxon>Ascomycota</taxon>
        <taxon>Saccharomycotina</taxon>
        <taxon>Pichiomycetes</taxon>
        <taxon>Debaryomycetaceae</taxon>
        <taxon>Meyerozyma</taxon>
    </lineage>
</organism>
<evidence type="ECO:0000313" key="20">
    <source>
        <dbReference type="EMBL" id="EDK39660.1"/>
    </source>
</evidence>
<keyword evidence="13" id="KW-0206">Cytoskeleton</keyword>
<evidence type="ECO:0000256" key="3">
    <source>
        <dbReference type="ARBA" id="ARBA00004629"/>
    </source>
</evidence>
<evidence type="ECO:0000256" key="5">
    <source>
        <dbReference type="ARBA" id="ARBA00022454"/>
    </source>
</evidence>
<reference evidence="20 21" key="1">
    <citation type="journal article" date="2009" name="Nature">
        <title>Evolution of pathogenicity and sexual reproduction in eight Candida genomes.</title>
        <authorList>
            <person name="Butler G."/>
            <person name="Rasmussen M.D."/>
            <person name="Lin M.F."/>
            <person name="Santos M.A."/>
            <person name="Sakthikumar S."/>
            <person name="Munro C.A."/>
            <person name="Rheinbay E."/>
            <person name="Grabherr M."/>
            <person name="Forche A."/>
            <person name="Reedy J.L."/>
            <person name="Agrafioti I."/>
            <person name="Arnaud M.B."/>
            <person name="Bates S."/>
            <person name="Brown A.J."/>
            <person name="Brunke S."/>
            <person name="Costanzo M.C."/>
            <person name="Fitzpatrick D.A."/>
            <person name="de Groot P.W."/>
            <person name="Harris D."/>
            <person name="Hoyer L.L."/>
            <person name="Hube B."/>
            <person name="Klis F.M."/>
            <person name="Kodira C."/>
            <person name="Lennard N."/>
            <person name="Logue M.E."/>
            <person name="Martin R."/>
            <person name="Neiman A.M."/>
            <person name="Nikolaou E."/>
            <person name="Quail M.A."/>
            <person name="Quinn J."/>
            <person name="Santos M.C."/>
            <person name="Schmitzberger F.F."/>
            <person name="Sherlock G."/>
            <person name="Shah P."/>
            <person name="Silverstein K.A."/>
            <person name="Skrzypek M.S."/>
            <person name="Soll D."/>
            <person name="Staggs R."/>
            <person name="Stansfield I."/>
            <person name="Stumpf M.P."/>
            <person name="Sudbery P.E."/>
            <person name="Srikantha T."/>
            <person name="Zeng Q."/>
            <person name="Berman J."/>
            <person name="Berriman M."/>
            <person name="Heitman J."/>
            <person name="Gow N.A."/>
            <person name="Lorenz M.C."/>
            <person name="Birren B.W."/>
            <person name="Kellis M."/>
            <person name="Cuomo C.A."/>
        </authorList>
    </citation>
    <scope>NUCLEOTIDE SEQUENCE [LARGE SCALE GENOMIC DNA]</scope>
    <source>
        <strain evidence="21">ATCC 6260 / CBS 566 / DSM 6381 / JCM 1539 / NBRC 10279 / NRRL Y-324</strain>
    </source>
</reference>
<sequence length="128" mass="14978">MSDRHAALEKELRQLETVNAAVSDLIGTLRTTRQNIAITHEATDDTQKLLNKWVQILSQTNFTRDILTNPHWQLEEEEGYIESRLQQEKELTETLASLRQDNEELTRKLEARETKRGVKRPRTPNTKR</sequence>
<dbReference type="GO" id="GO:0051301">
    <property type="term" value="P:cell division"/>
    <property type="evidence" value="ECO:0007669"/>
    <property type="project" value="UniProtKB-KW"/>
</dbReference>
<evidence type="ECO:0000256" key="12">
    <source>
        <dbReference type="ARBA" id="ARBA00023054"/>
    </source>
</evidence>
<keyword evidence="14" id="KW-0539">Nucleus</keyword>
<comment type="subcellular location">
    <subcellularLocation>
        <location evidence="3">Chromosome</location>
        <location evidence="3">Centromere</location>
        <location evidence="3">Kinetochore</location>
    </subcellularLocation>
    <subcellularLocation>
        <location evidence="2">Cytoplasm</location>
        <location evidence="2">Cytoskeleton</location>
        <location evidence="2">Spindle</location>
    </subcellularLocation>
    <subcellularLocation>
        <location evidence="1">Nucleus</location>
    </subcellularLocation>
</comment>
<dbReference type="eggNOG" id="ENOG502SCC0">
    <property type="taxonomic scope" value="Eukaryota"/>
</dbReference>
<evidence type="ECO:0000256" key="16">
    <source>
        <dbReference type="ARBA" id="ARBA00023328"/>
    </source>
</evidence>
<keyword evidence="15" id="KW-0131">Cell cycle</keyword>
<keyword evidence="9" id="KW-0498">Mitosis</keyword>
<feature type="compositionally biased region" description="Basic and acidic residues" evidence="19">
    <location>
        <begin position="100"/>
        <end position="116"/>
    </location>
</feature>
<dbReference type="HOGENOM" id="CLU_133356_0_0_1"/>
<evidence type="ECO:0000256" key="7">
    <source>
        <dbReference type="ARBA" id="ARBA00022618"/>
    </source>
</evidence>
<keyword evidence="12" id="KW-0175">Coiled coil</keyword>
<dbReference type="GO" id="GO:0000278">
    <property type="term" value="P:mitotic cell cycle"/>
    <property type="evidence" value="ECO:0007669"/>
    <property type="project" value="InterPro"/>
</dbReference>
<evidence type="ECO:0000313" key="21">
    <source>
        <dbReference type="Proteomes" id="UP000001997"/>
    </source>
</evidence>
<gene>
    <name evidence="20" type="ORF">PGUG_03758</name>
</gene>
<dbReference type="Pfam" id="PF08651">
    <property type="entry name" value="DASH_Duo1"/>
    <property type="match status" value="1"/>
</dbReference>
<keyword evidence="8" id="KW-0493">Microtubule</keyword>
<evidence type="ECO:0000256" key="15">
    <source>
        <dbReference type="ARBA" id="ARBA00023306"/>
    </source>
</evidence>
<proteinExistence type="inferred from homology"/>
<dbReference type="OrthoDB" id="5599235at2759"/>
<dbReference type="PANTHER" id="PTHR28216:SF1">
    <property type="entry name" value="DASH COMPLEX SUBUNIT DUO1"/>
    <property type="match status" value="1"/>
</dbReference>
<dbReference type="GO" id="GO:0042729">
    <property type="term" value="C:DASH complex"/>
    <property type="evidence" value="ECO:0007669"/>
    <property type="project" value="InterPro"/>
</dbReference>
<evidence type="ECO:0000256" key="11">
    <source>
        <dbReference type="ARBA" id="ARBA00022838"/>
    </source>
</evidence>
<dbReference type="EMBL" id="CH408158">
    <property type="protein sequence ID" value="EDK39660.1"/>
    <property type="molecule type" value="Genomic_DNA"/>
</dbReference>
<feature type="region of interest" description="Disordered" evidence="19">
    <location>
        <begin position="96"/>
        <end position="128"/>
    </location>
</feature>
<keyword evidence="10" id="KW-0159">Chromosome partition</keyword>
<dbReference type="InterPro" id="IPR013960">
    <property type="entry name" value="DASH_Duo1"/>
</dbReference>
<evidence type="ECO:0000256" key="17">
    <source>
        <dbReference type="ARBA" id="ARBA00044152"/>
    </source>
</evidence>
<evidence type="ECO:0000256" key="8">
    <source>
        <dbReference type="ARBA" id="ARBA00022701"/>
    </source>
</evidence>
<comment type="similarity">
    <text evidence="4">Belongs to the DASH complex DUO1 family.</text>
</comment>
<evidence type="ECO:0000256" key="2">
    <source>
        <dbReference type="ARBA" id="ARBA00004186"/>
    </source>
</evidence>
<dbReference type="RefSeq" id="XP_001484377.1">
    <property type="nucleotide sequence ID" value="XM_001484327.1"/>
</dbReference>
<dbReference type="GO" id="GO:0072686">
    <property type="term" value="C:mitotic spindle"/>
    <property type="evidence" value="ECO:0007669"/>
    <property type="project" value="InterPro"/>
</dbReference>
<evidence type="ECO:0000256" key="10">
    <source>
        <dbReference type="ARBA" id="ARBA00022829"/>
    </source>
</evidence>
<evidence type="ECO:0000256" key="4">
    <source>
        <dbReference type="ARBA" id="ARBA00005366"/>
    </source>
</evidence>
<name>A5DKF7_PICGU</name>